<dbReference type="PANTHER" id="PTHR43179">
    <property type="entry name" value="RHAMNOSYLTRANSFERASE WBBL"/>
    <property type="match status" value="1"/>
</dbReference>
<comment type="caution">
    <text evidence="6">The sequence shown here is derived from an EMBL/GenBank/DDBJ whole genome shotgun (WGS) entry which is preliminary data.</text>
</comment>
<evidence type="ECO:0000313" key="6">
    <source>
        <dbReference type="EMBL" id="MDR7168595.1"/>
    </source>
</evidence>
<dbReference type="PANTHER" id="PTHR43179:SF12">
    <property type="entry name" value="GALACTOFURANOSYLTRANSFERASE GLFT2"/>
    <property type="match status" value="1"/>
</dbReference>
<keyword evidence="7" id="KW-1185">Reference proteome</keyword>
<accession>A0ABU1XDI2</accession>
<dbReference type="InterPro" id="IPR023981">
    <property type="entry name" value="MftF"/>
</dbReference>
<dbReference type="EMBL" id="JAVDWW010000003">
    <property type="protein sequence ID" value="MDR7168595.1"/>
    <property type="molecule type" value="Genomic_DNA"/>
</dbReference>
<dbReference type="SUPFAM" id="SSF53448">
    <property type="entry name" value="Nucleotide-diphospho-sugar transferases"/>
    <property type="match status" value="1"/>
</dbReference>
<sequence length="458" mass="49013">MTVTLRPDARLRSSPDGRVLLGGSPLRMLRLSPAGARRVRAWFAGEPVGSDPGAQALAQRMLAAGVAHPTIDRGGHTIADVTVVVPVKDNVAGLTRLLAATGDVGSRIVVDDGSAEPITGHIAADGEIPPTVTIIRHGSARGPAAARNSGYRAGRTELIAFLDSDIVPDPGWLEPLLPLFDDPAVAAVAPRVRAFEHGVLGRYEAHRSSLDMGGEPAVVRPGGRISYVPTAALVVRRSAVDRAGGFDESLRYGEDVDLIWRLVGDGKLVRYQPDSVVRHEPRTTLRAWLRQRYDYGTSAAVLARRHPGHLHCARLPRSTAFRWATVALGRPWLGIATAVGPVRQLRRLRAAGLPASLAATVVGEAELAAGRQLADALRRIWWPAALFGRRGRRLLLAAYLPVVVRAVTAGRDPRAGLLRIADDLAYGLGVWAGCLRTRTAEPVVPLLYRTDGDGDAPR</sequence>
<dbReference type="Pfam" id="PF00535">
    <property type="entry name" value="Glycos_transf_2"/>
    <property type="match status" value="1"/>
</dbReference>
<dbReference type="InterPro" id="IPR029044">
    <property type="entry name" value="Nucleotide-diphossugar_trans"/>
</dbReference>
<evidence type="ECO:0000259" key="5">
    <source>
        <dbReference type="Pfam" id="PF00535"/>
    </source>
</evidence>
<name>A0ABU1XDI2_9NOCA</name>
<keyword evidence="4" id="KW-0808">Transferase</keyword>
<organism evidence="6 7">
    <name type="scientific">Nocardia kruczakiae</name>
    <dbReference type="NCBI Taxonomy" id="261477"/>
    <lineage>
        <taxon>Bacteria</taxon>
        <taxon>Bacillati</taxon>
        <taxon>Actinomycetota</taxon>
        <taxon>Actinomycetes</taxon>
        <taxon>Mycobacteriales</taxon>
        <taxon>Nocardiaceae</taxon>
        <taxon>Nocardia</taxon>
    </lineage>
</organism>
<dbReference type="Gene3D" id="3.90.550.10">
    <property type="entry name" value="Spore Coat Polysaccharide Biosynthesis Protein SpsA, Chain A"/>
    <property type="match status" value="1"/>
</dbReference>
<evidence type="ECO:0000313" key="7">
    <source>
        <dbReference type="Proteomes" id="UP001251217"/>
    </source>
</evidence>
<evidence type="ECO:0000256" key="2">
    <source>
        <dbReference type="ARBA" id="ARBA00006739"/>
    </source>
</evidence>
<proteinExistence type="inferred from homology"/>
<dbReference type="Proteomes" id="UP001251217">
    <property type="component" value="Unassembled WGS sequence"/>
</dbReference>
<dbReference type="RefSeq" id="WP_310400593.1">
    <property type="nucleotide sequence ID" value="NZ_JAVDWW010000003.1"/>
</dbReference>
<evidence type="ECO:0000256" key="1">
    <source>
        <dbReference type="ARBA" id="ARBA00004776"/>
    </source>
</evidence>
<keyword evidence="3" id="KW-0328">Glycosyltransferase</keyword>
<protein>
    <submittedName>
        <fullName evidence="6">Mycofactocin system glycosyltransferase</fullName>
    </submittedName>
</protein>
<dbReference type="InterPro" id="IPR001173">
    <property type="entry name" value="Glyco_trans_2-like"/>
</dbReference>
<feature type="domain" description="Glycosyltransferase 2-like" evidence="5">
    <location>
        <begin position="101"/>
        <end position="222"/>
    </location>
</feature>
<comment type="similarity">
    <text evidence="2">Belongs to the glycosyltransferase 2 family.</text>
</comment>
<gene>
    <name evidence="6" type="ORF">J2W56_002326</name>
</gene>
<evidence type="ECO:0000256" key="4">
    <source>
        <dbReference type="ARBA" id="ARBA00022679"/>
    </source>
</evidence>
<reference evidence="6 7" key="1">
    <citation type="submission" date="2023-07" db="EMBL/GenBank/DDBJ databases">
        <title>Sorghum-associated microbial communities from plants grown in Nebraska, USA.</title>
        <authorList>
            <person name="Schachtman D."/>
        </authorList>
    </citation>
    <scope>NUCLEOTIDE SEQUENCE [LARGE SCALE GENOMIC DNA]</scope>
    <source>
        <strain evidence="6 7">4272</strain>
    </source>
</reference>
<comment type="pathway">
    <text evidence="1">Cell wall biogenesis; cell wall polysaccharide biosynthesis.</text>
</comment>
<dbReference type="NCBIfam" id="TIGR03965">
    <property type="entry name" value="mycofact_glyco"/>
    <property type="match status" value="1"/>
</dbReference>
<evidence type="ECO:0000256" key="3">
    <source>
        <dbReference type="ARBA" id="ARBA00022676"/>
    </source>
</evidence>